<evidence type="ECO:0000256" key="1">
    <source>
        <dbReference type="ARBA" id="ARBA00001946"/>
    </source>
</evidence>
<keyword evidence="8" id="KW-0378">Hydrolase</keyword>
<comment type="similarity">
    <text evidence="3">Belongs to the HAD-like hydrolase superfamily. SerB family.</text>
</comment>
<name>A0A1H7GS23_9PROT</name>
<dbReference type="Pfam" id="PF13284">
    <property type="entry name" value="DUF4072"/>
    <property type="match status" value="1"/>
</dbReference>
<dbReference type="SFLD" id="SFLDG01137">
    <property type="entry name" value="C1.6.1:_Phosphoserine_Phosphat"/>
    <property type="match status" value="1"/>
</dbReference>
<sequence length="339" mass="37335">MFRHGAVQLCGQAEAAIIFAACVFFFETASIRANIRIISRLVVEVLDDYWQNAPAFSTAMELYMNLIIQGLEIENSDLRALAKLAGANHIERITGEAFRLKNATQREHVAQYCADAGLDYAFVEPSALLADFRLVAMDMDSTLLAIESIDEIADMRGIKPQVAEITQRTMRGEIVFEESLRQRTALLHGLEEEALQQVYDSRVRLSPGAEKMLQRMKSAGLKTMVISGGFTFFTERIKTKLDFDYAAANTLEIVDGKLTGRVLGKIVGAEGKAEVLRKISGELGLRREQIIAIGDGANDLKMMGEAGVSIAYHAKRIVQDNATYAINHVGLDGVVNLFG</sequence>
<dbReference type="SFLD" id="SFLDF00029">
    <property type="entry name" value="phosphoserine_phosphatase"/>
    <property type="match status" value="1"/>
</dbReference>
<dbReference type="EC" id="3.1.3.3" evidence="4"/>
<dbReference type="SFLD" id="SFLDG01136">
    <property type="entry name" value="C1.6:_Phosphoserine_Phosphatas"/>
    <property type="match status" value="1"/>
</dbReference>
<evidence type="ECO:0000256" key="4">
    <source>
        <dbReference type="ARBA" id="ARBA00012640"/>
    </source>
</evidence>
<dbReference type="InterPro" id="IPR023214">
    <property type="entry name" value="HAD_sf"/>
</dbReference>
<evidence type="ECO:0000256" key="14">
    <source>
        <dbReference type="PIRSR" id="PIRSR604469-1"/>
    </source>
</evidence>
<dbReference type="EMBL" id="FOBH01000001">
    <property type="protein sequence ID" value="SEK40307.1"/>
    <property type="molecule type" value="Genomic_DNA"/>
</dbReference>
<keyword evidence="9" id="KW-0460">Magnesium</keyword>
<dbReference type="CDD" id="cd07500">
    <property type="entry name" value="HAD_PSP"/>
    <property type="match status" value="1"/>
</dbReference>
<comment type="catalytic activity">
    <reaction evidence="13">
        <text>O-phospho-D-serine + H2O = D-serine + phosphate</text>
        <dbReference type="Rhea" id="RHEA:24873"/>
        <dbReference type="ChEBI" id="CHEBI:15377"/>
        <dbReference type="ChEBI" id="CHEBI:35247"/>
        <dbReference type="ChEBI" id="CHEBI:43474"/>
        <dbReference type="ChEBI" id="CHEBI:58680"/>
        <dbReference type="EC" id="3.1.3.3"/>
    </reaction>
</comment>
<evidence type="ECO:0000256" key="8">
    <source>
        <dbReference type="ARBA" id="ARBA00022801"/>
    </source>
</evidence>
<dbReference type="InterPro" id="IPR036412">
    <property type="entry name" value="HAD-like_sf"/>
</dbReference>
<dbReference type="Pfam" id="PF12710">
    <property type="entry name" value="HAD"/>
    <property type="match status" value="1"/>
</dbReference>
<dbReference type="Gene3D" id="3.40.50.1000">
    <property type="entry name" value="HAD superfamily/HAD-like"/>
    <property type="match status" value="1"/>
</dbReference>
<keyword evidence="6" id="KW-0028">Amino-acid biosynthesis</keyword>
<evidence type="ECO:0000313" key="17">
    <source>
        <dbReference type="Proteomes" id="UP000198620"/>
    </source>
</evidence>
<organism evidence="16 17">
    <name type="scientific">Nitrosovibrio tenuis</name>
    <dbReference type="NCBI Taxonomy" id="1233"/>
    <lineage>
        <taxon>Bacteria</taxon>
        <taxon>Pseudomonadati</taxon>
        <taxon>Pseudomonadota</taxon>
        <taxon>Betaproteobacteria</taxon>
        <taxon>Nitrosomonadales</taxon>
        <taxon>Nitrosomonadaceae</taxon>
        <taxon>Nitrosovibrio</taxon>
    </lineage>
</organism>
<evidence type="ECO:0000256" key="3">
    <source>
        <dbReference type="ARBA" id="ARBA00009184"/>
    </source>
</evidence>
<dbReference type="InterPro" id="IPR004469">
    <property type="entry name" value="PSP"/>
</dbReference>
<feature type="active site" description="Nucleophile" evidence="14">
    <location>
        <position position="138"/>
    </location>
</feature>
<evidence type="ECO:0000256" key="6">
    <source>
        <dbReference type="ARBA" id="ARBA00022605"/>
    </source>
</evidence>
<dbReference type="NCBIfam" id="TIGR01488">
    <property type="entry name" value="HAD-SF-IB"/>
    <property type="match status" value="1"/>
</dbReference>
<keyword evidence="10" id="KW-0718">Serine biosynthesis</keyword>
<gene>
    <name evidence="16" type="ORF">SAMN05216387_101352</name>
</gene>
<evidence type="ECO:0000259" key="15">
    <source>
        <dbReference type="Pfam" id="PF13284"/>
    </source>
</evidence>
<dbReference type="UniPathway" id="UPA00135">
    <property type="reaction ID" value="UER00198"/>
</dbReference>
<dbReference type="GO" id="GO:0006564">
    <property type="term" value="P:L-serine biosynthetic process"/>
    <property type="evidence" value="ECO:0007669"/>
    <property type="project" value="UniProtKB-KW"/>
</dbReference>
<dbReference type="NCBIfam" id="TIGR00338">
    <property type="entry name" value="serB"/>
    <property type="match status" value="1"/>
</dbReference>
<dbReference type="AlphaFoldDB" id="A0A1H7GS23"/>
<comment type="pathway">
    <text evidence="2">Amino-acid biosynthesis; L-serine biosynthesis; L-serine from 3-phospho-D-glycerate: step 3/3.</text>
</comment>
<evidence type="ECO:0000256" key="7">
    <source>
        <dbReference type="ARBA" id="ARBA00022723"/>
    </source>
</evidence>
<accession>A0A1H7GS23</accession>
<protein>
    <recommendedName>
        <fullName evidence="5">Phosphoserine phosphatase</fullName>
        <ecNumber evidence="4">3.1.3.3</ecNumber>
    </recommendedName>
    <alternativeName>
        <fullName evidence="11">O-phosphoserine phosphohydrolase</fullName>
    </alternativeName>
</protein>
<dbReference type="Proteomes" id="UP000198620">
    <property type="component" value="Unassembled WGS sequence"/>
</dbReference>
<dbReference type="GO" id="GO:0036424">
    <property type="term" value="F:L-phosphoserine phosphatase activity"/>
    <property type="evidence" value="ECO:0007669"/>
    <property type="project" value="InterPro"/>
</dbReference>
<evidence type="ECO:0000313" key="16">
    <source>
        <dbReference type="EMBL" id="SEK40307.1"/>
    </source>
</evidence>
<comment type="catalytic activity">
    <reaction evidence="12">
        <text>O-phospho-L-serine + H2O = L-serine + phosphate</text>
        <dbReference type="Rhea" id="RHEA:21208"/>
        <dbReference type="ChEBI" id="CHEBI:15377"/>
        <dbReference type="ChEBI" id="CHEBI:33384"/>
        <dbReference type="ChEBI" id="CHEBI:43474"/>
        <dbReference type="ChEBI" id="CHEBI:57524"/>
        <dbReference type="EC" id="3.1.3.3"/>
    </reaction>
</comment>
<keyword evidence="17" id="KW-1185">Reference proteome</keyword>
<comment type="cofactor">
    <cofactor evidence="1">
        <name>Mg(2+)</name>
        <dbReference type="ChEBI" id="CHEBI:18420"/>
    </cofactor>
</comment>
<evidence type="ECO:0000256" key="9">
    <source>
        <dbReference type="ARBA" id="ARBA00022842"/>
    </source>
</evidence>
<evidence type="ECO:0000256" key="10">
    <source>
        <dbReference type="ARBA" id="ARBA00023299"/>
    </source>
</evidence>
<evidence type="ECO:0000256" key="13">
    <source>
        <dbReference type="ARBA" id="ARBA00048523"/>
    </source>
</evidence>
<dbReference type="PANTHER" id="PTHR43344:SF2">
    <property type="entry name" value="PHOSPHOSERINE PHOSPHATASE"/>
    <property type="match status" value="1"/>
</dbReference>
<evidence type="ECO:0000256" key="2">
    <source>
        <dbReference type="ARBA" id="ARBA00005135"/>
    </source>
</evidence>
<dbReference type="GO" id="GO:0005737">
    <property type="term" value="C:cytoplasm"/>
    <property type="evidence" value="ECO:0007669"/>
    <property type="project" value="TreeGrafter"/>
</dbReference>
<dbReference type="PANTHER" id="PTHR43344">
    <property type="entry name" value="PHOSPHOSERINE PHOSPHATASE"/>
    <property type="match status" value="1"/>
</dbReference>
<proteinExistence type="inferred from homology"/>
<reference evidence="16 17" key="1">
    <citation type="submission" date="2016-10" db="EMBL/GenBank/DDBJ databases">
        <authorList>
            <person name="de Groot N.N."/>
        </authorList>
    </citation>
    <scope>NUCLEOTIDE SEQUENCE [LARGE SCALE GENOMIC DNA]</scope>
    <source>
        <strain evidence="16 17">Nv1</strain>
    </source>
</reference>
<dbReference type="SFLD" id="SFLDS00003">
    <property type="entry name" value="Haloacid_Dehalogenase"/>
    <property type="match status" value="1"/>
</dbReference>
<evidence type="ECO:0000256" key="12">
    <source>
        <dbReference type="ARBA" id="ARBA00048138"/>
    </source>
</evidence>
<dbReference type="GO" id="GO:0000287">
    <property type="term" value="F:magnesium ion binding"/>
    <property type="evidence" value="ECO:0007669"/>
    <property type="project" value="TreeGrafter"/>
</dbReference>
<feature type="active site" description="Proton donor" evidence="14">
    <location>
        <position position="140"/>
    </location>
</feature>
<dbReference type="STRING" id="1233.SAMN05216387_101352"/>
<evidence type="ECO:0000256" key="11">
    <source>
        <dbReference type="ARBA" id="ARBA00031693"/>
    </source>
</evidence>
<dbReference type="InterPro" id="IPR050582">
    <property type="entry name" value="HAD-like_SerB"/>
</dbReference>
<feature type="domain" description="DUF4072" evidence="15">
    <location>
        <begin position="66"/>
        <end position="108"/>
    </location>
</feature>
<dbReference type="SUPFAM" id="SSF56784">
    <property type="entry name" value="HAD-like"/>
    <property type="match status" value="1"/>
</dbReference>
<dbReference type="InterPro" id="IPR025138">
    <property type="entry name" value="DUF4072"/>
</dbReference>
<evidence type="ECO:0000256" key="5">
    <source>
        <dbReference type="ARBA" id="ARBA00015196"/>
    </source>
</evidence>
<keyword evidence="7" id="KW-0479">Metal-binding</keyword>